<comment type="catalytic activity">
    <reaction evidence="1">
        <text>(7,8-dihydropterin-6-yl)methyl diphosphate + 4-aminobenzoate = 7,8-dihydropteroate + diphosphate</text>
        <dbReference type="Rhea" id="RHEA:19949"/>
        <dbReference type="ChEBI" id="CHEBI:17836"/>
        <dbReference type="ChEBI" id="CHEBI:17839"/>
        <dbReference type="ChEBI" id="CHEBI:33019"/>
        <dbReference type="ChEBI" id="CHEBI:72950"/>
        <dbReference type="EC" id="2.5.1.15"/>
    </reaction>
</comment>
<dbReference type="AlphaFoldDB" id="A0A363UNF8"/>
<dbReference type="GO" id="GO:0005829">
    <property type="term" value="C:cytosol"/>
    <property type="evidence" value="ECO:0007669"/>
    <property type="project" value="TreeGrafter"/>
</dbReference>
<evidence type="ECO:0000256" key="8">
    <source>
        <dbReference type="ARBA" id="ARBA00022723"/>
    </source>
</evidence>
<dbReference type="PANTHER" id="PTHR20941">
    <property type="entry name" value="FOLATE SYNTHESIS PROTEINS"/>
    <property type="match status" value="1"/>
</dbReference>
<comment type="pathway">
    <text evidence="3">Cofactor biosynthesis; tetrahydrofolate biosynthesis; 7,8-dihydrofolate from 2-amino-4-hydroxy-6-hydroxymethyl-7,8-dihydropteridine diphosphate and 4-aminobenzoate: step 1/2.</text>
</comment>
<dbReference type="PROSITE" id="PS00793">
    <property type="entry name" value="DHPS_2"/>
    <property type="match status" value="1"/>
</dbReference>
<keyword evidence="10" id="KW-0289">Folate biosynthesis</keyword>
<organism evidence="13 14">
    <name type="scientific">Abyssibacter profundi</name>
    <dbReference type="NCBI Taxonomy" id="2182787"/>
    <lineage>
        <taxon>Bacteria</taxon>
        <taxon>Pseudomonadati</taxon>
        <taxon>Pseudomonadota</taxon>
        <taxon>Gammaproteobacteria</taxon>
        <taxon>Chromatiales</taxon>
        <taxon>Oceanococcaceae</taxon>
        <taxon>Abyssibacter</taxon>
    </lineage>
</organism>
<dbReference type="GO" id="GO:0046654">
    <property type="term" value="P:tetrahydrofolate biosynthetic process"/>
    <property type="evidence" value="ECO:0007669"/>
    <property type="project" value="TreeGrafter"/>
</dbReference>
<evidence type="ECO:0000313" key="13">
    <source>
        <dbReference type="EMBL" id="PWN56943.1"/>
    </source>
</evidence>
<dbReference type="GO" id="GO:0046656">
    <property type="term" value="P:folic acid biosynthetic process"/>
    <property type="evidence" value="ECO:0007669"/>
    <property type="project" value="UniProtKB-KW"/>
</dbReference>
<dbReference type="EMBL" id="QEQK01000004">
    <property type="protein sequence ID" value="PWN56943.1"/>
    <property type="molecule type" value="Genomic_DNA"/>
</dbReference>
<comment type="similarity">
    <text evidence="4">Belongs to the DHPS family.</text>
</comment>
<dbReference type="Proteomes" id="UP000251800">
    <property type="component" value="Unassembled WGS sequence"/>
</dbReference>
<dbReference type="FunFam" id="3.20.20.20:FF:000006">
    <property type="entry name" value="Dihydropteroate synthase"/>
    <property type="match status" value="1"/>
</dbReference>
<evidence type="ECO:0000256" key="6">
    <source>
        <dbReference type="ARBA" id="ARBA00016919"/>
    </source>
</evidence>
<evidence type="ECO:0000256" key="9">
    <source>
        <dbReference type="ARBA" id="ARBA00022842"/>
    </source>
</evidence>
<gene>
    <name evidence="13" type="primary">folP</name>
    <name evidence="13" type="ORF">DEH80_05675</name>
</gene>
<dbReference type="OrthoDB" id="9811744at2"/>
<sequence length="260" mass="27250">MGVLNITPDSFSDGGQFNSVPAAVDQAAALVEAGADVLDIGGESTRPGAAPVQVEEELDRVVPVIEALSARFDVTLSVDTRKPAVMRAAVAAGAHWINDVEALQAPEALKTAVELGVPVCLMHMKGQPGTMQQAPVYRDVVTEVTDFLQGRALACLEAGLPREHLMLDPGFGFGKTLSHNTALFQALPSLVALGYPILVGVSRKRMLGELLDEPEPTGRVLGGAVAAVLAIQSGARIIRTHDVKETAQAIRVANALAPKQ</sequence>
<dbReference type="PROSITE" id="PS50972">
    <property type="entry name" value="PTERIN_BINDING"/>
    <property type="match status" value="1"/>
</dbReference>
<dbReference type="GO" id="GO:0004156">
    <property type="term" value="F:dihydropteroate synthase activity"/>
    <property type="evidence" value="ECO:0007669"/>
    <property type="project" value="UniProtKB-EC"/>
</dbReference>
<dbReference type="NCBIfam" id="TIGR01496">
    <property type="entry name" value="DHPS"/>
    <property type="match status" value="1"/>
</dbReference>
<dbReference type="Pfam" id="PF00809">
    <property type="entry name" value="Pterin_bind"/>
    <property type="match status" value="1"/>
</dbReference>
<dbReference type="InterPro" id="IPR006390">
    <property type="entry name" value="DHP_synth_dom"/>
</dbReference>
<keyword evidence="8" id="KW-0479">Metal-binding</keyword>
<dbReference type="EC" id="2.5.1.15" evidence="5"/>
<dbReference type="InterPro" id="IPR011005">
    <property type="entry name" value="Dihydropteroate_synth-like_sf"/>
</dbReference>
<evidence type="ECO:0000256" key="5">
    <source>
        <dbReference type="ARBA" id="ARBA00012458"/>
    </source>
</evidence>
<dbReference type="CDD" id="cd00739">
    <property type="entry name" value="DHPS"/>
    <property type="match status" value="1"/>
</dbReference>
<protein>
    <recommendedName>
        <fullName evidence="6">Dihydropteroate synthase</fullName>
        <ecNumber evidence="5">2.5.1.15</ecNumber>
    </recommendedName>
    <alternativeName>
        <fullName evidence="11">Dihydropteroate pyrophosphorylase</fullName>
    </alternativeName>
</protein>
<evidence type="ECO:0000256" key="3">
    <source>
        <dbReference type="ARBA" id="ARBA00004763"/>
    </source>
</evidence>
<evidence type="ECO:0000256" key="1">
    <source>
        <dbReference type="ARBA" id="ARBA00000012"/>
    </source>
</evidence>
<keyword evidence="14" id="KW-1185">Reference proteome</keyword>
<evidence type="ECO:0000256" key="4">
    <source>
        <dbReference type="ARBA" id="ARBA00009503"/>
    </source>
</evidence>
<evidence type="ECO:0000256" key="10">
    <source>
        <dbReference type="ARBA" id="ARBA00022909"/>
    </source>
</evidence>
<comment type="caution">
    <text evidence="13">The sequence shown here is derived from an EMBL/GenBank/DDBJ whole genome shotgun (WGS) entry which is preliminary data.</text>
</comment>
<keyword evidence="9" id="KW-0460">Magnesium</keyword>
<dbReference type="InterPro" id="IPR045031">
    <property type="entry name" value="DHP_synth-like"/>
</dbReference>
<reference evidence="13 14" key="1">
    <citation type="submission" date="2018-05" db="EMBL/GenBank/DDBJ databases">
        <title>Abyssibacter profundi OUC007T gen. nov., sp. nov, a marine bacterium isolated from seawater of the Mariana Trench.</title>
        <authorList>
            <person name="Zhou S."/>
        </authorList>
    </citation>
    <scope>NUCLEOTIDE SEQUENCE [LARGE SCALE GENOMIC DNA]</scope>
    <source>
        <strain evidence="13 14">OUC007</strain>
    </source>
</reference>
<evidence type="ECO:0000256" key="11">
    <source>
        <dbReference type="ARBA" id="ARBA00030193"/>
    </source>
</evidence>
<dbReference type="SUPFAM" id="SSF51717">
    <property type="entry name" value="Dihydropteroate synthetase-like"/>
    <property type="match status" value="1"/>
</dbReference>
<keyword evidence="7" id="KW-0808">Transferase</keyword>
<dbReference type="GO" id="GO:0046872">
    <property type="term" value="F:metal ion binding"/>
    <property type="evidence" value="ECO:0007669"/>
    <property type="project" value="UniProtKB-KW"/>
</dbReference>
<name>A0A363UNF8_9GAMM</name>
<accession>A0A363UNF8</accession>
<evidence type="ECO:0000313" key="14">
    <source>
        <dbReference type="Proteomes" id="UP000251800"/>
    </source>
</evidence>
<comment type="cofactor">
    <cofactor evidence="2">
        <name>Mg(2+)</name>
        <dbReference type="ChEBI" id="CHEBI:18420"/>
    </cofactor>
</comment>
<evidence type="ECO:0000259" key="12">
    <source>
        <dbReference type="PROSITE" id="PS50972"/>
    </source>
</evidence>
<dbReference type="Gene3D" id="3.20.20.20">
    <property type="entry name" value="Dihydropteroate synthase-like"/>
    <property type="match status" value="1"/>
</dbReference>
<dbReference type="PANTHER" id="PTHR20941:SF1">
    <property type="entry name" value="FOLIC ACID SYNTHESIS PROTEIN FOL1"/>
    <property type="match status" value="1"/>
</dbReference>
<evidence type="ECO:0000256" key="2">
    <source>
        <dbReference type="ARBA" id="ARBA00001946"/>
    </source>
</evidence>
<evidence type="ECO:0000256" key="7">
    <source>
        <dbReference type="ARBA" id="ARBA00022679"/>
    </source>
</evidence>
<proteinExistence type="inferred from homology"/>
<dbReference type="InterPro" id="IPR000489">
    <property type="entry name" value="Pterin-binding_dom"/>
</dbReference>
<feature type="domain" description="Pterin-binding" evidence="12">
    <location>
        <begin position="1"/>
        <end position="251"/>
    </location>
</feature>